<feature type="region of interest" description="Disordered" evidence="1">
    <location>
        <begin position="10"/>
        <end position="97"/>
    </location>
</feature>
<accession>A0AAW1L5F1</accession>
<comment type="caution">
    <text evidence="2">The sequence shown here is derived from an EMBL/GenBank/DDBJ whole genome shotgun (WGS) entry which is preliminary data.</text>
</comment>
<dbReference type="Proteomes" id="UP001458880">
    <property type="component" value="Unassembled WGS sequence"/>
</dbReference>
<evidence type="ECO:0000313" key="3">
    <source>
        <dbReference type="Proteomes" id="UP001458880"/>
    </source>
</evidence>
<evidence type="ECO:0000256" key="1">
    <source>
        <dbReference type="SAM" id="MobiDB-lite"/>
    </source>
</evidence>
<reference evidence="2 3" key="1">
    <citation type="journal article" date="2024" name="BMC Genomics">
        <title>De novo assembly and annotation of Popillia japonica's genome with initial clues to its potential as an invasive pest.</title>
        <authorList>
            <person name="Cucini C."/>
            <person name="Boschi S."/>
            <person name="Funari R."/>
            <person name="Cardaioli E."/>
            <person name="Iannotti N."/>
            <person name="Marturano G."/>
            <person name="Paoli F."/>
            <person name="Bruttini M."/>
            <person name="Carapelli A."/>
            <person name="Frati F."/>
            <person name="Nardi F."/>
        </authorList>
    </citation>
    <scope>NUCLEOTIDE SEQUENCE [LARGE SCALE GENOMIC DNA]</scope>
    <source>
        <strain evidence="2">DMR45628</strain>
    </source>
</reference>
<sequence>MCTSLIRSYFLGSQAQRNGSGNPSPPEPPRGAVNLREENHKLPQAQRNGSGNPSPPEPPRGAVNLREENHKLPAPPPAADFGTTSDPRMGNCQEDCI</sequence>
<gene>
    <name evidence="2" type="ORF">QE152_g15485</name>
</gene>
<dbReference type="EMBL" id="JASPKY010000152">
    <property type="protein sequence ID" value="KAK9730126.1"/>
    <property type="molecule type" value="Genomic_DNA"/>
</dbReference>
<protein>
    <submittedName>
        <fullName evidence="2">Uncharacterized protein</fullName>
    </submittedName>
</protein>
<name>A0AAW1L5F1_POPJA</name>
<dbReference type="AlphaFoldDB" id="A0AAW1L5F1"/>
<keyword evidence="3" id="KW-1185">Reference proteome</keyword>
<evidence type="ECO:0000313" key="2">
    <source>
        <dbReference type="EMBL" id="KAK9730126.1"/>
    </source>
</evidence>
<proteinExistence type="predicted"/>
<organism evidence="2 3">
    <name type="scientific">Popillia japonica</name>
    <name type="common">Japanese beetle</name>
    <dbReference type="NCBI Taxonomy" id="7064"/>
    <lineage>
        <taxon>Eukaryota</taxon>
        <taxon>Metazoa</taxon>
        <taxon>Ecdysozoa</taxon>
        <taxon>Arthropoda</taxon>
        <taxon>Hexapoda</taxon>
        <taxon>Insecta</taxon>
        <taxon>Pterygota</taxon>
        <taxon>Neoptera</taxon>
        <taxon>Endopterygota</taxon>
        <taxon>Coleoptera</taxon>
        <taxon>Polyphaga</taxon>
        <taxon>Scarabaeiformia</taxon>
        <taxon>Scarabaeidae</taxon>
        <taxon>Rutelinae</taxon>
        <taxon>Popillia</taxon>
    </lineage>
</organism>